<dbReference type="OrthoDB" id="39175at2759"/>
<dbReference type="PROSITE" id="PS00463">
    <property type="entry name" value="ZN2_CY6_FUNGAL_1"/>
    <property type="match status" value="1"/>
</dbReference>
<dbReference type="InterPro" id="IPR036864">
    <property type="entry name" value="Zn2-C6_fun-type_DNA-bd_sf"/>
</dbReference>
<proteinExistence type="predicted"/>
<dbReference type="Pfam" id="PF00172">
    <property type="entry name" value="Zn_clus"/>
    <property type="match status" value="1"/>
</dbReference>
<evidence type="ECO:0000256" key="1">
    <source>
        <dbReference type="SAM" id="MobiDB-lite"/>
    </source>
</evidence>
<gene>
    <name evidence="3" type="ORF">EVG20_g2443</name>
</gene>
<dbReference type="CDD" id="cd00067">
    <property type="entry name" value="GAL4"/>
    <property type="match status" value="1"/>
</dbReference>
<accession>A0A4Y9Z8X5</accession>
<feature type="compositionally biased region" description="Basic and acidic residues" evidence="1">
    <location>
        <begin position="310"/>
        <end position="324"/>
    </location>
</feature>
<dbReference type="AlphaFoldDB" id="A0A4Y9Z8X5"/>
<feature type="domain" description="Zn(2)-C6 fungal-type" evidence="2">
    <location>
        <begin position="351"/>
        <end position="386"/>
    </location>
</feature>
<sequence length="422" mass="47119">MTRYSTGGLEVRSIALQEAGSKVPSRYRSMSLSMYDREEQQRYPEEYVAADNLFLSSTQPILPPILQWPQMEQLYEFQMQPQFSTPAEFGFTQSAEPMGYPMSLPPQDIIDAYPALPAPSGNQYDEIVASPPMPPVPTLANVKVEEVPTGMMATEPLYEASSSATPFYAPQYVQQQAPIISPQPLYPWQVPYGSLRDDYGGRSCMRRIRTPAPADAPEPAPKYSPLFTREELDEWGMLARAALHSFKNRQADVVVQVKQEHTSPPAVPTPTHPDGAEIPRGGASELKEGVARTPRPDSAQSQDTTPVKFLDAEYPPRKTPEASPKRPAQAQQHRRGGIAKEKPQKPPPFLACFFCRGRKIACTPPEPGNPDRTCNQCERRNLICEYPLVSRRGQRPLKGLNTAEEGPKVRYVPRRRSTLAQD</sequence>
<dbReference type="PROSITE" id="PS50048">
    <property type="entry name" value="ZN2_CY6_FUNGAL_2"/>
    <property type="match status" value="1"/>
</dbReference>
<feature type="region of interest" description="Disordered" evidence="1">
    <location>
        <begin position="394"/>
        <end position="422"/>
    </location>
</feature>
<dbReference type="Gene3D" id="4.10.240.10">
    <property type="entry name" value="Zn(2)-C6 fungal-type DNA-binding domain"/>
    <property type="match status" value="1"/>
</dbReference>
<evidence type="ECO:0000313" key="3">
    <source>
        <dbReference type="EMBL" id="TFY70570.1"/>
    </source>
</evidence>
<dbReference type="STRING" id="205917.A0A4Y9Z8X5"/>
<name>A0A4Y9Z8X5_9AGAM</name>
<comment type="caution">
    <text evidence="3">The sequence shown here is derived from an EMBL/GenBank/DDBJ whole genome shotgun (WGS) entry which is preliminary data.</text>
</comment>
<dbReference type="GO" id="GO:0000981">
    <property type="term" value="F:DNA-binding transcription factor activity, RNA polymerase II-specific"/>
    <property type="evidence" value="ECO:0007669"/>
    <property type="project" value="InterPro"/>
</dbReference>
<dbReference type="SUPFAM" id="SSF57701">
    <property type="entry name" value="Zn2/Cys6 DNA-binding domain"/>
    <property type="match status" value="1"/>
</dbReference>
<dbReference type="GO" id="GO:0008270">
    <property type="term" value="F:zinc ion binding"/>
    <property type="evidence" value="ECO:0007669"/>
    <property type="project" value="InterPro"/>
</dbReference>
<keyword evidence="4" id="KW-1185">Reference proteome</keyword>
<dbReference type="SMART" id="SM00066">
    <property type="entry name" value="GAL4"/>
    <property type="match status" value="1"/>
</dbReference>
<protein>
    <recommendedName>
        <fullName evidence="2">Zn(2)-C6 fungal-type domain-containing protein</fullName>
    </recommendedName>
</protein>
<feature type="compositionally biased region" description="Basic residues" evidence="1">
    <location>
        <begin position="411"/>
        <end position="422"/>
    </location>
</feature>
<evidence type="ECO:0000259" key="2">
    <source>
        <dbReference type="PROSITE" id="PS50048"/>
    </source>
</evidence>
<dbReference type="InterPro" id="IPR001138">
    <property type="entry name" value="Zn2Cys6_DnaBD"/>
</dbReference>
<dbReference type="EMBL" id="SEOQ01000095">
    <property type="protein sequence ID" value="TFY70570.1"/>
    <property type="molecule type" value="Genomic_DNA"/>
</dbReference>
<dbReference type="Proteomes" id="UP000298327">
    <property type="component" value="Unassembled WGS sequence"/>
</dbReference>
<feature type="region of interest" description="Disordered" evidence="1">
    <location>
        <begin position="257"/>
        <end position="346"/>
    </location>
</feature>
<organism evidence="3 4">
    <name type="scientific">Dentipellis fragilis</name>
    <dbReference type="NCBI Taxonomy" id="205917"/>
    <lineage>
        <taxon>Eukaryota</taxon>
        <taxon>Fungi</taxon>
        <taxon>Dikarya</taxon>
        <taxon>Basidiomycota</taxon>
        <taxon>Agaricomycotina</taxon>
        <taxon>Agaricomycetes</taxon>
        <taxon>Russulales</taxon>
        <taxon>Hericiaceae</taxon>
        <taxon>Dentipellis</taxon>
    </lineage>
</organism>
<evidence type="ECO:0000313" key="4">
    <source>
        <dbReference type="Proteomes" id="UP000298327"/>
    </source>
</evidence>
<reference evidence="3 4" key="1">
    <citation type="submission" date="2019-02" db="EMBL/GenBank/DDBJ databases">
        <title>Genome sequencing of the rare red list fungi Dentipellis fragilis.</title>
        <authorList>
            <person name="Buettner E."/>
            <person name="Kellner H."/>
        </authorList>
    </citation>
    <scope>NUCLEOTIDE SEQUENCE [LARGE SCALE GENOMIC DNA]</scope>
    <source>
        <strain evidence="3 4">DSM 105465</strain>
    </source>
</reference>